<evidence type="ECO:0000259" key="2">
    <source>
        <dbReference type="Pfam" id="PF13598"/>
    </source>
</evidence>
<dbReference type="InterPro" id="IPR025554">
    <property type="entry name" value="DUF4140"/>
</dbReference>
<dbReference type="Pfam" id="PF13600">
    <property type="entry name" value="DUF4140"/>
    <property type="match status" value="1"/>
</dbReference>
<accession>A0ABR3FFM8</accession>
<evidence type="ECO:0000313" key="4">
    <source>
        <dbReference type="EMBL" id="KAL0574153.1"/>
    </source>
</evidence>
<dbReference type="PANTHER" id="PTHR31005:SF8">
    <property type="entry name" value="DUF4139 DOMAIN-CONTAINING PROTEIN"/>
    <property type="match status" value="1"/>
</dbReference>
<proteinExistence type="predicted"/>
<feature type="domain" description="DUF4140" evidence="3">
    <location>
        <begin position="30"/>
        <end position="125"/>
    </location>
</feature>
<evidence type="ECO:0000256" key="1">
    <source>
        <dbReference type="SAM" id="MobiDB-lite"/>
    </source>
</evidence>
<dbReference type="InterPro" id="IPR011935">
    <property type="entry name" value="CHP02231"/>
</dbReference>
<reference evidence="4 5" key="1">
    <citation type="submission" date="2024-02" db="EMBL/GenBank/DDBJ databases">
        <title>A draft genome for the cacao thread blight pathogen Marasmius crinis-equi.</title>
        <authorList>
            <person name="Cohen S.P."/>
            <person name="Baruah I.K."/>
            <person name="Amoako-Attah I."/>
            <person name="Bukari Y."/>
            <person name="Meinhardt L.W."/>
            <person name="Bailey B.A."/>
        </authorList>
    </citation>
    <scope>NUCLEOTIDE SEQUENCE [LARGE SCALE GENOMIC DNA]</scope>
    <source>
        <strain evidence="4 5">GH-76</strain>
    </source>
</reference>
<dbReference type="EMBL" id="JBAHYK010000426">
    <property type="protein sequence ID" value="KAL0574153.1"/>
    <property type="molecule type" value="Genomic_DNA"/>
</dbReference>
<protein>
    <recommendedName>
        <fullName evidence="6">Mucoidy inhibitor A</fullName>
    </recommendedName>
</protein>
<evidence type="ECO:0008006" key="6">
    <source>
        <dbReference type="Google" id="ProtNLM"/>
    </source>
</evidence>
<evidence type="ECO:0000313" key="5">
    <source>
        <dbReference type="Proteomes" id="UP001465976"/>
    </source>
</evidence>
<evidence type="ECO:0000259" key="3">
    <source>
        <dbReference type="Pfam" id="PF13600"/>
    </source>
</evidence>
<name>A0ABR3FFM8_9AGAR</name>
<gene>
    <name evidence="4" type="ORF">V5O48_007816</name>
</gene>
<dbReference type="PANTHER" id="PTHR31005">
    <property type="entry name" value="DUF4139 DOMAIN-CONTAINING PROTEIN"/>
    <property type="match status" value="1"/>
</dbReference>
<feature type="region of interest" description="Disordered" evidence="1">
    <location>
        <begin position="279"/>
        <end position="329"/>
    </location>
</feature>
<dbReference type="Proteomes" id="UP001465976">
    <property type="component" value="Unassembled WGS sequence"/>
</dbReference>
<keyword evidence="5" id="KW-1185">Reference proteome</keyword>
<dbReference type="NCBIfam" id="TIGR02231">
    <property type="entry name" value="mucoidy inhibitor MuiA family protein"/>
    <property type="match status" value="1"/>
</dbReference>
<feature type="compositionally biased region" description="Acidic residues" evidence="1">
    <location>
        <begin position="317"/>
        <end position="329"/>
    </location>
</feature>
<feature type="domain" description="DUF4139" evidence="2">
    <location>
        <begin position="207"/>
        <end position="591"/>
    </location>
</feature>
<organism evidence="4 5">
    <name type="scientific">Marasmius crinis-equi</name>
    <dbReference type="NCBI Taxonomy" id="585013"/>
    <lineage>
        <taxon>Eukaryota</taxon>
        <taxon>Fungi</taxon>
        <taxon>Dikarya</taxon>
        <taxon>Basidiomycota</taxon>
        <taxon>Agaricomycotina</taxon>
        <taxon>Agaricomycetes</taxon>
        <taxon>Agaricomycetidae</taxon>
        <taxon>Agaricales</taxon>
        <taxon>Marasmiineae</taxon>
        <taxon>Marasmiaceae</taxon>
        <taxon>Marasmius</taxon>
    </lineage>
</organism>
<dbReference type="InterPro" id="IPR037291">
    <property type="entry name" value="DUF4139"/>
</dbReference>
<sequence>MSSEHPLLSHSETSKTIDLISSQQSRIVHVNLYPSCAEVTRLYRVALQKGRNLVKIRELPWAMDMESLRVEGISSNSETVPSLTVEKMLGFSPSKPPALVAAEERRSILERQLDRARKALHTLDTYAGTFTYESCKPALLQEALKSVRSSGEKIDEEIVALERALYNANEQVELEAQKHESGSASTQTPFQASIVFVVEKARELEFKLAYTANQAKWTPAYDMHVNMNAPNMPVSLTYKALITQKTGENWTNVPLTLRTSSPSVEFELPILESWPLSLQIPEPTESPQPLSRKRRRESTGGTPARKSGTYDKRNAAYEEEGSDAEEDDIASEHHSVVDENAGGIDPTNGVNESSTLLEGNVSATFQVPGKVTVSSNNAVQHTLIAEIKLDTRLVWASIPKGDPNVLVKAHLRNTSEYTLLPTTANVFVNGALHSKSEVPVVTPLSHFECSLGLDPSVRITYHPATKNTSTTGFYNKSRSYGHIQRISIQNAKSIPLRNLRIYDHLPVSENPQVAVKLISPALKLPGSVVEFGKDKTIPSVKVAEGIVAQWAGADERHPDVPNLGKDGKICWSCDIPAHGTVDLVLQWEVLTPPDAQVLGLY</sequence>
<dbReference type="Pfam" id="PF13598">
    <property type="entry name" value="DUF4139"/>
    <property type="match status" value="1"/>
</dbReference>
<comment type="caution">
    <text evidence="4">The sequence shown here is derived from an EMBL/GenBank/DDBJ whole genome shotgun (WGS) entry which is preliminary data.</text>
</comment>